<reference evidence="1 2" key="1">
    <citation type="submission" date="2016-10" db="EMBL/GenBank/DDBJ databases">
        <authorList>
            <person name="de Groot N.N."/>
        </authorList>
    </citation>
    <scope>NUCLEOTIDE SEQUENCE [LARGE SCALE GENOMIC DNA]</scope>
    <source>
        <strain evidence="1 2">CGMCC 4.5506</strain>
    </source>
</reference>
<keyword evidence="2" id="KW-1185">Reference proteome</keyword>
<evidence type="ECO:0000313" key="2">
    <source>
        <dbReference type="Proteomes" id="UP000199494"/>
    </source>
</evidence>
<gene>
    <name evidence="1" type="ORF">SAMN05421630_102195</name>
</gene>
<dbReference type="EMBL" id="FMZE01000002">
    <property type="protein sequence ID" value="SDC46089.1"/>
    <property type="molecule type" value="Genomic_DNA"/>
</dbReference>
<evidence type="ECO:0000313" key="1">
    <source>
        <dbReference type="EMBL" id="SDC46089.1"/>
    </source>
</evidence>
<proteinExistence type="predicted"/>
<accession>A0A222VLL2</accession>
<dbReference type="AlphaFoldDB" id="A0A222VLL2"/>
<name>A0A222VLL2_9PSEU</name>
<dbReference type="Proteomes" id="UP000199494">
    <property type="component" value="Unassembled WGS sequence"/>
</dbReference>
<dbReference type="KEGG" id="pmad:BAY61_05940"/>
<dbReference type="STRING" id="530584.SAMN05421630_102195"/>
<protein>
    <submittedName>
        <fullName evidence="1">Uncharacterized protein</fullName>
    </submittedName>
</protein>
<organism evidence="1 2">
    <name type="scientific">Prauserella marina</name>
    <dbReference type="NCBI Taxonomy" id="530584"/>
    <lineage>
        <taxon>Bacteria</taxon>
        <taxon>Bacillati</taxon>
        <taxon>Actinomycetota</taxon>
        <taxon>Actinomycetes</taxon>
        <taxon>Pseudonocardiales</taxon>
        <taxon>Pseudonocardiaceae</taxon>
        <taxon>Prauserella</taxon>
    </lineage>
</organism>
<sequence length="148" mass="15388">MGDLSSDRPAQPSADAVANAALELQRARSALESGDGDLRALHEAVKGAARLTRSLAATVDRLVRYTPGTVENRKVARDLVADLRALRSCLTAGAALIDPAVDDLRDLADSAGSPTGGAGVGHSIGEPFDPDADFAARWEEWVSARPGT</sequence>